<dbReference type="Proteomes" id="UP000012062">
    <property type="component" value="Unassembled WGS sequence"/>
</dbReference>
<sequence length="111" mass="11666">MAKGEFLAGVGAAPHLPAGILSPYSDGERGAFIDGFANHKRFSKSAETTVSPFLPVTMRREMSGPPSAAAAQLLRRTGRTMRGGAGVDNWSEAIALGGRPDTVLLLKEDNI</sequence>
<dbReference type="EMBL" id="CAUM01000006">
    <property type="protein sequence ID" value="CCV03281.1"/>
    <property type="molecule type" value="Genomic_DNA"/>
</dbReference>
<dbReference type="AlphaFoldDB" id="M5EUA8"/>
<name>M5EUA8_9HYPH</name>
<proteinExistence type="predicted"/>
<comment type="caution">
    <text evidence="1">The sequence shown here is derived from an EMBL/GenBank/DDBJ whole genome shotgun (WGS) entry which is preliminary data.</text>
</comment>
<reference evidence="1 2" key="1">
    <citation type="submission" date="2013-02" db="EMBL/GenBank/DDBJ databases">
        <authorList>
            <person name="Genoscope - CEA"/>
        </authorList>
    </citation>
    <scope>NUCLEOTIDE SEQUENCE [LARGE SCALE GENOMIC DNA]</scope>
    <source>
        <strain evidence="1 2">STM 2683</strain>
    </source>
</reference>
<gene>
    <name evidence="1" type="ORF">MESS2_1030138</name>
</gene>
<evidence type="ECO:0000313" key="2">
    <source>
        <dbReference type="Proteomes" id="UP000012062"/>
    </source>
</evidence>
<protein>
    <submittedName>
        <fullName evidence="1">Uncharacterized protein</fullName>
    </submittedName>
</protein>
<organism evidence="1 2">
    <name type="scientific">Mesorhizobium metallidurans STM 2683</name>
    <dbReference type="NCBI Taxonomy" id="1297569"/>
    <lineage>
        <taxon>Bacteria</taxon>
        <taxon>Pseudomonadati</taxon>
        <taxon>Pseudomonadota</taxon>
        <taxon>Alphaproteobacteria</taxon>
        <taxon>Hyphomicrobiales</taxon>
        <taxon>Phyllobacteriaceae</taxon>
        <taxon>Mesorhizobium</taxon>
    </lineage>
</organism>
<evidence type="ECO:0000313" key="1">
    <source>
        <dbReference type="EMBL" id="CCV03281.1"/>
    </source>
</evidence>
<keyword evidence="2" id="KW-1185">Reference proteome</keyword>
<dbReference type="STRING" id="1297569.MESS2_1030138"/>
<accession>M5EUA8</accession>